<feature type="signal peptide" evidence="3">
    <location>
        <begin position="1"/>
        <end position="16"/>
    </location>
</feature>
<dbReference type="AlphaFoldDB" id="H9GTV6"/>
<dbReference type="PANTHER" id="PTHR33589">
    <property type="entry name" value="OS11G0524900 PROTEIN"/>
    <property type="match status" value="1"/>
</dbReference>
<feature type="domain" description="Jacalin-type lectin" evidence="4">
    <location>
        <begin position="24"/>
        <end position="161"/>
    </location>
</feature>
<reference evidence="5" key="2">
    <citation type="submission" date="2025-08" db="UniProtKB">
        <authorList>
            <consortium name="Ensembl"/>
        </authorList>
    </citation>
    <scope>IDENTIFICATION</scope>
</reference>
<dbReference type="InterPro" id="IPR001229">
    <property type="entry name" value="Jacalin-like_lectin_dom"/>
</dbReference>
<dbReference type="Ensembl" id="ENSACAT00000028384.3">
    <property type="protein sequence ID" value="ENSACAP00000020334.2"/>
    <property type="gene ID" value="ENSACAG00000023503.3"/>
</dbReference>
<name>H9GTV6_ANOCA</name>
<dbReference type="KEGG" id="acs:100560152"/>
<accession>H9GTV6</accession>
<dbReference type="SUPFAM" id="SSF51101">
    <property type="entry name" value="Mannose-binding lectins"/>
    <property type="match status" value="1"/>
</dbReference>
<gene>
    <name evidence="5" type="primary">LOC100560152</name>
</gene>
<proteinExistence type="predicted"/>
<evidence type="ECO:0000256" key="2">
    <source>
        <dbReference type="ARBA" id="ARBA00022734"/>
    </source>
</evidence>
<feature type="chain" id="PRO_5003621128" description="Jacalin-type lectin domain-containing protein" evidence="3">
    <location>
        <begin position="17"/>
        <end position="183"/>
    </location>
</feature>
<evidence type="ECO:0000313" key="6">
    <source>
        <dbReference type="Proteomes" id="UP000001646"/>
    </source>
</evidence>
<dbReference type="GeneID" id="100560152"/>
<dbReference type="Gene3D" id="2.100.10.30">
    <property type="entry name" value="Jacalin-like lectin domain"/>
    <property type="match status" value="1"/>
</dbReference>
<dbReference type="RefSeq" id="XP_062814056.1">
    <property type="nucleotide sequence ID" value="XM_062957986.1"/>
</dbReference>
<dbReference type="InterPro" id="IPR052321">
    <property type="entry name" value="PolyBind_ProtTraffic"/>
</dbReference>
<organism evidence="5 6">
    <name type="scientific">Anolis carolinensis</name>
    <name type="common">Green anole</name>
    <name type="synonym">American chameleon</name>
    <dbReference type="NCBI Taxonomy" id="28377"/>
    <lineage>
        <taxon>Eukaryota</taxon>
        <taxon>Metazoa</taxon>
        <taxon>Chordata</taxon>
        <taxon>Craniata</taxon>
        <taxon>Vertebrata</taxon>
        <taxon>Euteleostomi</taxon>
        <taxon>Lepidosauria</taxon>
        <taxon>Squamata</taxon>
        <taxon>Bifurcata</taxon>
        <taxon>Unidentata</taxon>
        <taxon>Episquamata</taxon>
        <taxon>Toxicofera</taxon>
        <taxon>Iguania</taxon>
        <taxon>Dactyloidae</taxon>
        <taxon>Anolis</taxon>
    </lineage>
</organism>
<protein>
    <recommendedName>
        <fullName evidence="4">Jacalin-type lectin domain-containing protein</fullName>
    </recommendedName>
</protein>
<dbReference type="Pfam" id="PF01419">
    <property type="entry name" value="Jacalin"/>
    <property type="match status" value="1"/>
</dbReference>
<keyword evidence="6" id="KW-1185">Reference proteome</keyword>
<evidence type="ECO:0000256" key="3">
    <source>
        <dbReference type="SAM" id="SignalP"/>
    </source>
</evidence>
<reference evidence="5" key="3">
    <citation type="submission" date="2025-09" db="UniProtKB">
        <authorList>
            <consortium name="Ensembl"/>
        </authorList>
    </citation>
    <scope>IDENTIFICATION</scope>
</reference>
<dbReference type="GO" id="GO:0030246">
    <property type="term" value="F:carbohydrate binding"/>
    <property type="evidence" value="ECO:0007669"/>
    <property type="project" value="UniProtKB-KW"/>
</dbReference>
<dbReference type="PROSITE" id="PS51752">
    <property type="entry name" value="JACALIN_LECTIN"/>
    <property type="match status" value="1"/>
</dbReference>
<dbReference type="Bgee" id="ENSACAG00000023503">
    <property type="expression patterns" value="Expressed in ovary and 3 other cell types or tissues"/>
</dbReference>
<keyword evidence="2" id="KW-0430">Lectin</keyword>
<dbReference type="STRING" id="28377.ENSACAP00000020334"/>
<dbReference type="GeneTree" id="ENSGT00940000159195"/>
<keyword evidence="1 3" id="KW-0732">Signal</keyword>
<dbReference type="OrthoDB" id="2415936at2759"/>
<dbReference type="PANTHER" id="PTHR33589:SF4">
    <property type="entry name" value="ZYMOGEN GRANULE MEMBRANE PROTEIN 16"/>
    <property type="match status" value="1"/>
</dbReference>
<dbReference type="InParanoid" id="H9GTV6"/>
<evidence type="ECO:0000256" key="1">
    <source>
        <dbReference type="ARBA" id="ARBA00022729"/>
    </source>
</evidence>
<dbReference type="InterPro" id="IPR036404">
    <property type="entry name" value="Jacalin-like_lectin_dom_sf"/>
</dbReference>
<dbReference type="HOGENOM" id="CLU_104246_0_0_1"/>
<dbReference type="SMART" id="SM00915">
    <property type="entry name" value="Jacalin"/>
    <property type="match status" value="1"/>
</dbReference>
<dbReference type="Proteomes" id="UP000001646">
    <property type="component" value="Unplaced"/>
</dbReference>
<evidence type="ECO:0000259" key="4">
    <source>
        <dbReference type="PROSITE" id="PS51752"/>
    </source>
</evidence>
<dbReference type="eggNOG" id="ENOG502S4MA">
    <property type="taxonomic scope" value="Eukaryota"/>
</dbReference>
<reference evidence="5" key="1">
    <citation type="submission" date="2009-12" db="EMBL/GenBank/DDBJ databases">
        <title>The Genome Sequence of Anolis carolinensis (Green Anole Lizard).</title>
        <authorList>
            <consortium name="The Genome Sequencing Platform"/>
            <person name="Di Palma F."/>
            <person name="Alfoldi J."/>
            <person name="Heiman D."/>
            <person name="Young S."/>
            <person name="Grabherr M."/>
            <person name="Johnson J."/>
            <person name="Lander E.S."/>
            <person name="Lindblad-Toh K."/>
        </authorList>
    </citation>
    <scope>NUCLEOTIDE SEQUENCE [LARGE SCALE GENOMIC DNA]</scope>
    <source>
        <strain evidence="5">JBL SC #1</strain>
    </source>
</reference>
<evidence type="ECO:0000313" key="5">
    <source>
        <dbReference type="Ensembl" id="ENSACAP00000020334.2"/>
    </source>
</evidence>
<sequence>MMVLILLPFLCVGVSGSPALARLASFSGEFGGDSGEYFDHSNNELDGPVTALKIRANDRYLLSIQVRYGDSWSVTEGSTAGNPSGMELYHGEGFIQVTGRFGNYVEYLAFRTNLGRVFAFGPNFGPGMGFEAEPMFPNTVLRFISGRSGSLVNALGFHWDQDPEIGAGNQSSLSTEPSAIITT</sequence>